<dbReference type="InterPro" id="IPR010093">
    <property type="entry name" value="SinI_DNA-bd"/>
</dbReference>
<organism evidence="2 3">
    <name type="scientific">Saccharopolyspora hirsuta</name>
    <dbReference type="NCBI Taxonomy" id="1837"/>
    <lineage>
        <taxon>Bacteria</taxon>
        <taxon>Bacillati</taxon>
        <taxon>Actinomycetota</taxon>
        <taxon>Actinomycetes</taxon>
        <taxon>Pseudonocardiales</taxon>
        <taxon>Pseudonocardiaceae</taxon>
        <taxon>Saccharopolyspora</taxon>
    </lineage>
</organism>
<keyword evidence="3" id="KW-1185">Reference proteome</keyword>
<evidence type="ECO:0000313" key="3">
    <source>
        <dbReference type="Proteomes" id="UP000323946"/>
    </source>
</evidence>
<feature type="domain" description="Helix-turn-helix" evidence="1">
    <location>
        <begin position="8"/>
        <end position="56"/>
    </location>
</feature>
<dbReference type="SUPFAM" id="SSF46955">
    <property type="entry name" value="Putative DNA-binding domain"/>
    <property type="match status" value="1"/>
</dbReference>
<name>A0A5M7BI67_SACHI</name>
<reference evidence="2 3" key="1">
    <citation type="submission" date="2019-09" db="EMBL/GenBank/DDBJ databases">
        <title>Draft genome sequence of the thermophilic Saccharopolyspora hirsuta VKM Ac-666T.</title>
        <authorList>
            <person name="Lobastova T.G."/>
            <person name="Fokina V."/>
            <person name="Bragin E.Y."/>
            <person name="Shtratnikova V.Y."/>
            <person name="Starodumova I.P."/>
            <person name="Tarlachkov S.V."/>
            <person name="Donova M.V."/>
        </authorList>
    </citation>
    <scope>NUCLEOTIDE SEQUENCE [LARGE SCALE GENOMIC DNA]</scope>
    <source>
        <strain evidence="2 3">VKM Ac-666</strain>
    </source>
</reference>
<gene>
    <name evidence="2" type="ORF">F1721_24945</name>
</gene>
<comment type="caution">
    <text evidence="2">The sequence shown here is derived from an EMBL/GenBank/DDBJ whole genome shotgun (WGS) entry which is preliminary data.</text>
</comment>
<dbReference type="Proteomes" id="UP000323946">
    <property type="component" value="Unassembled WGS sequence"/>
</dbReference>
<dbReference type="InterPro" id="IPR009061">
    <property type="entry name" value="DNA-bd_dom_put_sf"/>
</dbReference>
<accession>A0A5M7BI67</accession>
<protein>
    <submittedName>
        <fullName evidence="2">Helix-turn-helix domain-containing protein</fullName>
    </submittedName>
</protein>
<dbReference type="OrthoDB" id="4316028at2"/>
<dbReference type="InterPro" id="IPR041657">
    <property type="entry name" value="HTH_17"/>
</dbReference>
<dbReference type="RefSeq" id="WP_150069206.1">
    <property type="nucleotide sequence ID" value="NZ_VWPH01000012.1"/>
</dbReference>
<sequence>MHIESNAFYRVKAVAEMLDVSVNTIYRAIDAGEIKALKFGSTLRISGSALNEYLKSAQATNEIEGVA</sequence>
<evidence type="ECO:0000259" key="1">
    <source>
        <dbReference type="Pfam" id="PF12728"/>
    </source>
</evidence>
<proteinExistence type="predicted"/>
<dbReference type="EMBL" id="VWPH01000012">
    <property type="protein sequence ID" value="KAA5829566.1"/>
    <property type="molecule type" value="Genomic_DNA"/>
</dbReference>
<evidence type="ECO:0000313" key="2">
    <source>
        <dbReference type="EMBL" id="KAA5829566.1"/>
    </source>
</evidence>
<dbReference type="AlphaFoldDB" id="A0A5M7BI67"/>
<dbReference type="NCBIfam" id="TIGR01764">
    <property type="entry name" value="excise"/>
    <property type="match status" value="1"/>
</dbReference>
<dbReference type="SMR" id="A0A5M7BI67"/>
<dbReference type="Pfam" id="PF12728">
    <property type="entry name" value="HTH_17"/>
    <property type="match status" value="1"/>
</dbReference>
<dbReference type="GO" id="GO:0003677">
    <property type="term" value="F:DNA binding"/>
    <property type="evidence" value="ECO:0007669"/>
    <property type="project" value="InterPro"/>
</dbReference>